<accession>A0AAV4T740</accession>
<gene>
    <name evidence="1" type="ORF">CDAR_603551</name>
</gene>
<evidence type="ECO:0000313" key="1">
    <source>
        <dbReference type="EMBL" id="GIY41111.1"/>
    </source>
</evidence>
<organism evidence="1 2">
    <name type="scientific">Caerostris darwini</name>
    <dbReference type="NCBI Taxonomy" id="1538125"/>
    <lineage>
        <taxon>Eukaryota</taxon>
        <taxon>Metazoa</taxon>
        <taxon>Ecdysozoa</taxon>
        <taxon>Arthropoda</taxon>
        <taxon>Chelicerata</taxon>
        <taxon>Arachnida</taxon>
        <taxon>Araneae</taxon>
        <taxon>Araneomorphae</taxon>
        <taxon>Entelegynae</taxon>
        <taxon>Araneoidea</taxon>
        <taxon>Araneidae</taxon>
        <taxon>Caerostris</taxon>
    </lineage>
</organism>
<dbReference type="EMBL" id="BPLQ01009034">
    <property type="protein sequence ID" value="GIY41111.1"/>
    <property type="molecule type" value="Genomic_DNA"/>
</dbReference>
<sequence>MSGTVTHPFIPNPPVRLLYTPPWNTCPPSLPLLAPLTDAGPPNFDIEKTIKKNRFPSQRSSKSLASHLLEAIRKEIVCASGPFITLTLFGKNSKFLSFSFALFKFQLKRKKTFLSYKCFLNV</sequence>
<proteinExistence type="predicted"/>
<evidence type="ECO:0000313" key="2">
    <source>
        <dbReference type="Proteomes" id="UP001054837"/>
    </source>
</evidence>
<comment type="caution">
    <text evidence="1">The sequence shown here is derived from an EMBL/GenBank/DDBJ whole genome shotgun (WGS) entry which is preliminary data.</text>
</comment>
<keyword evidence="2" id="KW-1185">Reference proteome</keyword>
<protein>
    <submittedName>
        <fullName evidence="1">Uncharacterized protein</fullName>
    </submittedName>
</protein>
<reference evidence="1 2" key="1">
    <citation type="submission" date="2021-06" db="EMBL/GenBank/DDBJ databases">
        <title>Caerostris darwini draft genome.</title>
        <authorList>
            <person name="Kono N."/>
            <person name="Arakawa K."/>
        </authorList>
    </citation>
    <scope>NUCLEOTIDE SEQUENCE [LARGE SCALE GENOMIC DNA]</scope>
</reference>
<name>A0AAV4T740_9ARAC</name>
<dbReference type="AlphaFoldDB" id="A0AAV4T740"/>
<dbReference type="Proteomes" id="UP001054837">
    <property type="component" value="Unassembled WGS sequence"/>
</dbReference>